<protein>
    <recommendedName>
        <fullName evidence="11">Alpha-1,4 glucan phosphorylase</fullName>
        <ecNumber evidence="11">2.4.1.1</ecNumber>
    </recommendedName>
</protein>
<dbReference type="EC" id="2.4.1.1" evidence="11"/>
<sequence length="827" mass="95393">MSKKKNNGVNIRSGMDKDSLREDIKLHLRHTLAKDEYSTTNWDRYKSVALTVMDRLNDRMLNTQQHFYKSDAKRVYYLSMEYLIGRLLDNMLVNLDVRDIVAEALDEVGLDYEDIREHEWDAGLGNGGLGRLAACFLDSMATLGIPAIGHGIRYDYGIFYQKIQNGYQVERPDLWLKYGNPWDIVRPKVQYPVEFYGNQGTVNSSNGNVHYKWENTHRVKAVAYDTPIPGYDNGIVNYLRLWKAESSAAIDLKSFNQGQYIDAVRDNQLEENISRVLYPNDKVFVGQELRLKQEYFLVSASLQDIIRRFKKMSSDFTKLPEKVSIQCNDTHPNLAIPELMRYLLDEEHMDWDKAWDITKNTMAYTNHTLMPEALEKWPVSLMRNLLPRHLHIIYEINRRFLNDVKIKLGDDKNRLSRMSIVGEGENPVVHMAHLGIVGSRKVNGVAALHSRLLKESMFKDFNEMYPDKFTNKTNGITPRRWLKQCNPKFSELITKHIGDDWITKLDELKGLNKLADDKEFQKAFADIKVENKKRLADYIKENNNLDVDPNSMFDIQIKRIHEYKRQLMAALHVITLYNRLKENPDLDIAPRTVIFAGKAAPGYTMAKLHIKLINSIGEVVNNDPDVSDKLKCVFLQNYSVSLAEKMIPAANLSEQISTAGMEASGTGNMKFALNGALTIGTLDGANVEIKEEVGDDNIFIFGLEVEDVEQMRREGYNPWNYYNGNEELKKALDQIRDGHFSPENKELFHPIINALLHEGDYFMVLADYEAYVKRQEEVSELFKDQDEWNRKAILNAANIGKFSSDRTIRDYNDEIWQAPEIGELKPE</sequence>
<dbReference type="NCBIfam" id="TIGR02093">
    <property type="entry name" value="P_ylase"/>
    <property type="match status" value="1"/>
</dbReference>
<dbReference type="InterPro" id="IPR011833">
    <property type="entry name" value="Glycg_phsphrylas"/>
</dbReference>
<dbReference type="FunFam" id="3.40.50.2000:FF:000002">
    <property type="entry name" value="Alpha-1,4 glucan phosphorylase"/>
    <property type="match status" value="1"/>
</dbReference>
<dbReference type="PIRSF" id="PIRSF000460">
    <property type="entry name" value="Pprylas_GlgP"/>
    <property type="match status" value="1"/>
</dbReference>
<dbReference type="AlphaFoldDB" id="A0A521BUH3"/>
<evidence type="ECO:0000256" key="8">
    <source>
        <dbReference type="ARBA" id="ARBA00023277"/>
    </source>
</evidence>
<dbReference type="PANTHER" id="PTHR11468:SF3">
    <property type="entry name" value="GLYCOGEN PHOSPHORYLASE, LIVER FORM"/>
    <property type="match status" value="1"/>
</dbReference>
<comment type="similarity">
    <text evidence="3 11">Belongs to the glycogen phosphorylase family.</text>
</comment>
<keyword evidence="5 11" id="KW-0328">Glycosyltransferase</keyword>
<dbReference type="InterPro" id="IPR000811">
    <property type="entry name" value="Glyco_trans_35"/>
</dbReference>
<keyword evidence="7 10" id="KW-0663">Pyridoxal phosphate</keyword>
<evidence type="ECO:0000256" key="1">
    <source>
        <dbReference type="ARBA" id="ARBA00001275"/>
    </source>
</evidence>
<evidence type="ECO:0000256" key="4">
    <source>
        <dbReference type="ARBA" id="ARBA00022600"/>
    </source>
</evidence>
<dbReference type="GO" id="GO:0030170">
    <property type="term" value="F:pyridoxal phosphate binding"/>
    <property type="evidence" value="ECO:0007669"/>
    <property type="project" value="InterPro"/>
</dbReference>
<dbReference type="PROSITE" id="PS00102">
    <property type="entry name" value="PHOSPHORYLASE"/>
    <property type="match status" value="1"/>
</dbReference>
<keyword evidence="6 11" id="KW-0808">Transferase</keyword>
<evidence type="ECO:0000313" key="12">
    <source>
        <dbReference type="EMBL" id="SMO50735.1"/>
    </source>
</evidence>
<dbReference type="SUPFAM" id="SSF53756">
    <property type="entry name" value="UDP-Glycosyltransferase/glycogen phosphorylase"/>
    <property type="match status" value="1"/>
</dbReference>
<keyword evidence="4" id="KW-0321">Glycogen metabolism</keyword>
<comment type="catalytic activity">
    <reaction evidence="1 11">
        <text>[(1-&gt;4)-alpha-D-glucosyl](n) + phosphate = [(1-&gt;4)-alpha-D-glucosyl](n-1) + alpha-D-glucose 1-phosphate</text>
        <dbReference type="Rhea" id="RHEA:41732"/>
        <dbReference type="Rhea" id="RHEA-COMP:9584"/>
        <dbReference type="Rhea" id="RHEA-COMP:9586"/>
        <dbReference type="ChEBI" id="CHEBI:15444"/>
        <dbReference type="ChEBI" id="CHEBI:43474"/>
        <dbReference type="ChEBI" id="CHEBI:58601"/>
        <dbReference type="EC" id="2.4.1.1"/>
    </reaction>
</comment>
<organism evidence="12 13">
    <name type="scientific">Gracilimonas mengyeensis</name>
    <dbReference type="NCBI Taxonomy" id="1302730"/>
    <lineage>
        <taxon>Bacteria</taxon>
        <taxon>Pseudomonadati</taxon>
        <taxon>Balneolota</taxon>
        <taxon>Balneolia</taxon>
        <taxon>Balneolales</taxon>
        <taxon>Balneolaceae</taxon>
        <taxon>Gracilimonas</taxon>
    </lineage>
</organism>
<dbReference type="Proteomes" id="UP000317557">
    <property type="component" value="Unassembled WGS sequence"/>
</dbReference>
<evidence type="ECO:0000256" key="10">
    <source>
        <dbReference type="PIRSR" id="PIRSR000460-1"/>
    </source>
</evidence>
<keyword evidence="13" id="KW-1185">Reference proteome</keyword>
<evidence type="ECO:0000256" key="6">
    <source>
        <dbReference type="ARBA" id="ARBA00022679"/>
    </source>
</evidence>
<dbReference type="PANTHER" id="PTHR11468">
    <property type="entry name" value="GLYCOGEN PHOSPHORYLASE"/>
    <property type="match status" value="1"/>
</dbReference>
<dbReference type="CDD" id="cd04300">
    <property type="entry name" value="GT35_Glycogen_Phosphorylase"/>
    <property type="match status" value="1"/>
</dbReference>
<dbReference type="FunFam" id="3.40.50.2000:FF:000005">
    <property type="entry name" value="Alpha-1,4 glucan phosphorylase"/>
    <property type="match status" value="1"/>
</dbReference>
<evidence type="ECO:0000256" key="11">
    <source>
        <dbReference type="RuleBase" id="RU000587"/>
    </source>
</evidence>
<evidence type="ECO:0000256" key="5">
    <source>
        <dbReference type="ARBA" id="ARBA00022676"/>
    </source>
</evidence>
<dbReference type="GO" id="GO:0008184">
    <property type="term" value="F:glycogen phosphorylase activity"/>
    <property type="evidence" value="ECO:0007669"/>
    <property type="project" value="InterPro"/>
</dbReference>
<dbReference type="GO" id="GO:0005980">
    <property type="term" value="P:glycogen catabolic process"/>
    <property type="evidence" value="ECO:0007669"/>
    <property type="project" value="TreeGrafter"/>
</dbReference>
<dbReference type="Gene3D" id="3.40.50.2000">
    <property type="entry name" value="Glycogen Phosphorylase B"/>
    <property type="match status" value="2"/>
</dbReference>
<dbReference type="InterPro" id="IPR035090">
    <property type="entry name" value="Pyridoxal_P_attach_site"/>
</dbReference>
<dbReference type="OrthoDB" id="9760804at2"/>
<accession>A0A521BUH3</accession>
<dbReference type="Pfam" id="PF00343">
    <property type="entry name" value="Phosphorylase"/>
    <property type="match status" value="1"/>
</dbReference>
<proteinExistence type="inferred from homology"/>
<evidence type="ECO:0000256" key="9">
    <source>
        <dbReference type="ARBA" id="ARBA00025174"/>
    </source>
</evidence>
<reference evidence="12 13" key="1">
    <citation type="submission" date="2017-05" db="EMBL/GenBank/DDBJ databases">
        <authorList>
            <person name="Varghese N."/>
            <person name="Submissions S."/>
        </authorList>
    </citation>
    <scope>NUCLEOTIDE SEQUENCE [LARGE SCALE GENOMIC DNA]</scope>
    <source>
        <strain evidence="12 13">DSM 21985</strain>
    </source>
</reference>
<name>A0A521BUH3_9BACT</name>
<comment type="cofactor">
    <cofactor evidence="2 11">
        <name>pyridoxal 5'-phosphate</name>
        <dbReference type="ChEBI" id="CHEBI:597326"/>
    </cofactor>
</comment>
<gene>
    <name evidence="12" type="ORF">SAMN06265219_103103</name>
</gene>
<evidence type="ECO:0000313" key="13">
    <source>
        <dbReference type="Proteomes" id="UP000317557"/>
    </source>
</evidence>
<dbReference type="EMBL" id="FXTP01000003">
    <property type="protein sequence ID" value="SMO50735.1"/>
    <property type="molecule type" value="Genomic_DNA"/>
</dbReference>
<comment type="function">
    <text evidence="11">Allosteric enzyme that catalyzes the rate-limiting step in glycogen catabolism, the phosphorolytic cleavage of glycogen to produce glucose-1-phosphate, and plays a central role in maintaining cellular and organismal glucose homeostasis.</text>
</comment>
<evidence type="ECO:0000256" key="2">
    <source>
        <dbReference type="ARBA" id="ARBA00001933"/>
    </source>
</evidence>
<evidence type="ECO:0000256" key="7">
    <source>
        <dbReference type="ARBA" id="ARBA00022898"/>
    </source>
</evidence>
<dbReference type="RefSeq" id="WP_142453528.1">
    <property type="nucleotide sequence ID" value="NZ_FXTP01000003.1"/>
</dbReference>
<evidence type="ECO:0000256" key="3">
    <source>
        <dbReference type="ARBA" id="ARBA00006047"/>
    </source>
</evidence>
<feature type="modified residue" description="N6-(pyridoxal phosphate)lysine" evidence="10">
    <location>
        <position position="670"/>
    </location>
</feature>
<keyword evidence="8 11" id="KW-0119">Carbohydrate metabolism</keyword>
<dbReference type="GO" id="GO:0005737">
    <property type="term" value="C:cytoplasm"/>
    <property type="evidence" value="ECO:0007669"/>
    <property type="project" value="TreeGrafter"/>
</dbReference>
<comment type="function">
    <text evidence="9">Phosphorylase is an important allosteric enzyme in carbohydrate metabolism. Enzymes from different sources differ in their regulatory mechanisms and in their natural substrates. However, all known phosphorylases share catalytic and structural properties.</text>
</comment>